<gene>
    <name evidence="1" type="ORF">METZ01_LOCUS493109</name>
</gene>
<proteinExistence type="predicted"/>
<name>A0A383D7M1_9ZZZZ</name>
<feature type="non-terminal residue" evidence="1">
    <location>
        <position position="1"/>
    </location>
</feature>
<sequence>EGIESFNRQFVLFKERTSIDRLIYCLEKLVDAELDHQTAGNRGLGRASEHTPRLGGYFRKAVSKLPQNRVDELEKLISTLMIKSYLAYLLPILGGDNISDSITAEELYEEWVPQIYAYDLGADQGTDILWTLVTKDYENVEKYFKANGMKPGMFGEDKTKLILTGYATAGVVLALAEAVLSKR</sequence>
<accession>A0A383D7M1</accession>
<organism evidence="1">
    <name type="scientific">marine metagenome</name>
    <dbReference type="NCBI Taxonomy" id="408172"/>
    <lineage>
        <taxon>unclassified sequences</taxon>
        <taxon>metagenomes</taxon>
        <taxon>ecological metagenomes</taxon>
    </lineage>
</organism>
<reference evidence="1" key="1">
    <citation type="submission" date="2018-05" db="EMBL/GenBank/DDBJ databases">
        <authorList>
            <person name="Lanie J.A."/>
            <person name="Ng W.-L."/>
            <person name="Kazmierczak K.M."/>
            <person name="Andrzejewski T.M."/>
            <person name="Davidsen T.M."/>
            <person name="Wayne K.J."/>
            <person name="Tettelin H."/>
            <person name="Glass J.I."/>
            <person name="Rusch D."/>
            <person name="Podicherti R."/>
            <person name="Tsui H.-C.T."/>
            <person name="Winkler M.E."/>
        </authorList>
    </citation>
    <scope>NUCLEOTIDE SEQUENCE</scope>
</reference>
<dbReference type="EMBL" id="UINC01214843">
    <property type="protein sequence ID" value="SVE40255.1"/>
    <property type="molecule type" value="Genomic_DNA"/>
</dbReference>
<evidence type="ECO:0000313" key="1">
    <source>
        <dbReference type="EMBL" id="SVE40255.1"/>
    </source>
</evidence>
<protein>
    <submittedName>
        <fullName evidence="1">Uncharacterized protein</fullName>
    </submittedName>
</protein>
<dbReference type="AlphaFoldDB" id="A0A383D7M1"/>